<feature type="region of interest" description="Disordered" evidence="8">
    <location>
        <begin position="104"/>
        <end position="124"/>
    </location>
</feature>
<evidence type="ECO:0000256" key="7">
    <source>
        <dbReference type="SAM" id="Coils"/>
    </source>
</evidence>
<evidence type="ECO:0000256" key="3">
    <source>
        <dbReference type="ARBA" id="ARBA00022737"/>
    </source>
</evidence>
<dbReference type="SMART" id="SM00751">
    <property type="entry name" value="BSD"/>
    <property type="match status" value="1"/>
</dbReference>
<dbReference type="InterPro" id="IPR011993">
    <property type="entry name" value="PH-like_dom_sf"/>
</dbReference>
<keyword evidence="3" id="KW-0677">Repeat</keyword>
<comment type="similarity">
    <text evidence="2">Belongs to the TFB1 family.</text>
</comment>
<dbReference type="CDD" id="cd13229">
    <property type="entry name" value="PH_TFIIH"/>
    <property type="match status" value="1"/>
</dbReference>
<evidence type="ECO:0000256" key="5">
    <source>
        <dbReference type="ARBA" id="ARBA00023163"/>
    </source>
</evidence>
<keyword evidence="4" id="KW-0805">Transcription regulation</keyword>
<dbReference type="PANTHER" id="PTHR12856">
    <property type="entry name" value="TRANSCRIPTION INITIATION FACTOR IIH-RELATED"/>
    <property type="match status" value="1"/>
</dbReference>
<evidence type="ECO:0000256" key="8">
    <source>
        <dbReference type="SAM" id="MobiDB-lite"/>
    </source>
</evidence>
<dbReference type="InterPro" id="IPR005607">
    <property type="entry name" value="BSD_dom"/>
</dbReference>
<evidence type="ECO:0000256" key="2">
    <source>
        <dbReference type="ARBA" id="ARBA00009448"/>
    </source>
</evidence>
<feature type="region of interest" description="Disordered" evidence="8">
    <location>
        <begin position="443"/>
        <end position="469"/>
    </location>
</feature>
<keyword evidence="6" id="KW-0539">Nucleus</keyword>
<dbReference type="SUPFAM" id="SSF50729">
    <property type="entry name" value="PH domain-like"/>
    <property type="match status" value="1"/>
</dbReference>
<evidence type="ECO:0000313" key="11">
    <source>
        <dbReference type="Proteomes" id="UP000799766"/>
    </source>
</evidence>
<evidence type="ECO:0000313" key="10">
    <source>
        <dbReference type="EMBL" id="KAF2460402.1"/>
    </source>
</evidence>
<proteinExistence type="inferred from homology"/>
<dbReference type="GO" id="GO:0000439">
    <property type="term" value="C:transcription factor TFIIH core complex"/>
    <property type="evidence" value="ECO:0007669"/>
    <property type="project" value="InterPro"/>
</dbReference>
<feature type="compositionally biased region" description="Low complexity" evidence="8">
    <location>
        <begin position="106"/>
        <end position="123"/>
    </location>
</feature>
<dbReference type="GO" id="GO:0006289">
    <property type="term" value="P:nucleotide-excision repair"/>
    <property type="evidence" value="ECO:0007669"/>
    <property type="project" value="InterPro"/>
</dbReference>
<keyword evidence="7" id="KW-0175">Coiled coil</keyword>
<feature type="domain" description="BSD" evidence="9">
    <location>
        <begin position="209"/>
        <end position="260"/>
    </location>
</feature>
<evidence type="ECO:0000259" key="9">
    <source>
        <dbReference type="PROSITE" id="PS50858"/>
    </source>
</evidence>
<protein>
    <submittedName>
        <fullName evidence="10">RNA polymerase II transcription factor</fullName>
    </submittedName>
</protein>
<dbReference type="Proteomes" id="UP000799766">
    <property type="component" value="Unassembled WGS sequence"/>
</dbReference>
<organism evidence="10 11">
    <name type="scientific">Lineolata rhizophorae</name>
    <dbReference type="NCBI Taxonomy" id="578093"/>
    <lineage>
        <taxon>Eukaryota</taxon>
        <taxon>Fungi</taxon>
        <taxon>Dikarya</taxon>
        <taxon>Ascomycota</taxon>
        <taxon>Pezizomycotina</taxon>
        <taxon>Dothideomycetes</taxon>
        <taxon>Dothideomycetes incertae sedis</taxon>
        <taxon>Lineolatales</taxon>
        <taxon>Lineolataceae</taxon>
        <taxon>Lineolata</taxon>
    </lineage>
</organism>
<dbReference type="OrthoDB" id="360521at2759"/>
<dbReference type="EMBL" id="MU001673">
    <property type="protein sequence ID" value="KAF2460402.1"/>
    <property type="molecule type" value="Genomic_DNA"/>
</dbReference>
<dbReference type="Pfam" id="PF03909">
    <property type="entry name" value="BSD"/>
    <property type="match status" value="2"/>
</dbReference>
<evidence type="ECO:0000256" key="6">
    <source>
        <dbReference type="ARBA" id="ARBA00023242"/>
    </source>
</evidence>
<feature type="coiled-coil region" evidence="7">
    <location>
        <begin position="546"/>
        <end position="580"/>
    </location>
</feature>
<dbReference type="GO" id="GO:0006351">
    <property type="term" value="P:DNA-templated transcription"/>
    <property type="evidence" value="ECO:0007669"/>
    <property type="project" value="InterPro"/>
</dbReference>
<accession>A0A6A6P9D6</accession>
<dbReference type="Gene3D" id="2.30.29.30">
    <property type="entry name" value="Pleckstrin-homology domain (PH domain)/Phosphotyrosine-binding domain (PTB)"/>
    <property type="match status" value="1"/>
</dbReference>
<dbReference type="InterPro" id="IPR027079">
    <property type="entry name" value="Tfb1/GTF2H1"/>
</dbReference>
<keyword evidence="5" id="KW-0804">Transcription</keyword>
<dbReference type="AlphaFoldDB" id="A0A6A6P9D6"/>
<gene>
    <name evidence="10" type="ORF">BDY21DRAFT_280625</name>
</gene>
<keyword evidence="11" id="KW-1185">Reference proteome</keyword>
<dbReference type="Pfam" id="PF08567">
    <property type="entry name" value="PH_TFIIH"/>
    <property type="match status" value="1"/>
</dbReference>
<sequence length="636" mass="70557">MSTASASYKKQDGTLAVSEDKKTVAWTAAAAGSSPALTASVADITNLQQTPATSAKVSTKLFVQRPGAAAPETHVFTFTSTANARAEQAAITDALRQGIEAHKAENAAPAASTPAAAASTPAAGPSHALYDDSALIANAELQRSLLSAAPALRQRFEESLREKPDSITISQFSQQFWATRAHLLRAHAVEKAQAHGSYNVLSEIKPKNVDGTTRLNLSKEQIQLIFDQHPLVLRVYNELVPQLSNTEFWGRFFVSRLFKRLKGEKITELDSTDPKLDKYLSFDEEEERTRQIALGHVPHFIDLEGNEQNHSQKLGNQPDWTMRPNPHDKVPILRVLNSMSEKMMKDVAPSDAEAHAPVGMDEGTWNELRLRDLQREADDNRVTLHVKDQIRSYAGQKDKRISAEAEMFSKYKPKKVLATVQQDLQPPSRSSKDSANLEKMIGYHEDSDSDDDDQGERQTRVGSRAARAKATAQVLEGIRERRTQTDDFSAPAGTFAAVLPETTGLSEHVIDSLTMTHNTTVEFLHYFWNVFLSGDESRAGEVSKLVETLDKSLDRIRAVADEAEAERQQRMDKVRKHNEEIFRRTNRRRRFDPNSFPGGAEAVKRIMGPTVRAIGSAKDQYQKALEAQLAAGQQNV</sequence>
<comment type="subcellular location">
    <subcellularLocation>
        <location evidence="1">Nucleus</location>
    </subcellularLocation>
</comment>
<name>A0A6A6P9D6_9PEZI</name>
<dbReference type="PROSITE" id="PS50858">
    <property type="entry name" value="BSD"/>
    <property type="match status" value="1"/>
</dbReference>
<evidence type="ECO:0000256" key="1">
    <source>
        <dbReference type="ARBA" id="ARBA00004123"/>
    </source>
</evidence>
<evidence type="ECO:0000256" key="4">
    <source>
        <dbReference type="ARBA" id="ARBA00023015"/>
    </source>
</evidence>
<reference evidence="10" key="1">
    <citation type="journal article" date="2020" name="Stud. Mycol.">
        <title>101 Dothideomycetes genomes: a test case for predicting lifestyles and emergence of pathogens.</title>
        <authorList>
            <person name="Haridas S."/>
            <person name="Albert R."/>
            <person name="Binder M."/>
            <person name="Bloem J."/>
            <person name="Labutti K."/>
            <person name="Salamov A."/>
            <person name="Andreopoulos B."/>
            <person name="Baker S."/>
            <person name="Barry K."/>
            <person name="Bills G."/>
            <person name="Bluhm B."/>
            <person name="Cannon C."/>
            <person name="Castanera R."/>
            <person name="Culley D."/>
            <person name="Daum C."/>
            <person name="Ezra D."/>
            <person name="Gonzalez J."/>
            <person name="Henrissat B."/>
            <person name="Kuo A."/>
            <person name="Liang C."/>
            <person name="Lipzen A."/>
            <person name="Lutzoni F."/>
            <person name="Magnuson J."/>
            <person name="Mondo S."/>
            <person name="Nolan M."/>
            <person name="Ohm R."/>
            <person name="Pangilinan J."/>
            <person name="Park H.-J."/>
            <person name="Ramirez L."/>
            <person name="Alfaro M."/>
            <person name="Sun H."/>
            <person name="Tritt A."/>
            <person name="Yoshinaga Y."/>
            <person name="Zwiers L.-H."/>
            <person name="Turgeon B."/>
            <person name="Goodwin S."/>
            <person name="Spatafora J."/>
            <person name="Crous P."/>
            <person name="Grigoriev I."/>
        </authorList>
    </citation>
    <scope>NUCLEOTIDE SEQUENCE</scope>
    <source>
        <strain evidence="10">ATCC 16933</strain>
    </source>
</reference>
<dbReference type="InterPro" id="IPR013876">
    <property type="entry name" value="TFIIH_BTF_p62_N"/>
</dbReference>